<feature type="active site" description="Proton acceptor" evidence="9">
    <location>
        <position position="33"/>
    </location>
</feature>
<dbReference type="OrthoDB" id="9807749at2"/>
<organism evidence="12 13">
    <name type="scientific">Vallicoccus soli</name>
    <dbReference type="NCBI Taxonomy" id="2339232"/>
    <lineage>
        <taxon>Bacteria</taxon>
        <taxon>Bacillati</taxon>
        <taxon>Actinomycetota</taxon>
        <taxon>Actinomycetes</taxon>
        <taxon>Motilibacterales</taxon>
        <taxon>Vallicoccaceae</taxon>
        <taxon>Vallicoccus</taxon>
    </lineage>
</organism>
<dbReference type="GO" id="GO:0004640">
    <property type="term" value="F:phosphoribosylanthranilate isomerase activity"/>
    <property type="evidence" value="ECO:0007669"/>
    <property type="project" value="InterPro"/>
</dbReference>
<evidence type="ECO:0000256" key="7">
    <source>
        <dbReference type="ARBA" id="ARBA00023102"/>
    </source>
</evidence>
<dbReference type="NCBIfam" id="TIGR01919">
    <property type="entry name" value="hisA-trpF"/>
    <property type="match status" value="1"/>
</dbReference>
<evidence type="ECO:0000256" key="11">
    <source>
        <dbReference type="SAM" id="MobiDB-lite"/>
    </source>
</evidence>
<dbReference type="GO" id="GO:0000105">
    <property type="term" value="P:L-histidine biosynthetic process"/>
    <property type="evidence" value="ECO:0007669"/>
    <property type="project" value="UniProtKB-UniRule"/>
</dbReference>
<comment type="subcellular location">
    <subcellularLocation>
        <location evidence="2 9">Cytoplasm</location>
    </subcellularLocation>
</comment>
<dbReference type="GO" id="GO:0003949">
    <property type="term" value="F:1-(5-phosphoribosyl)-5-[(5-phosphoribosylamino)methylideneamino]imidazole-4-carboxamide isomerase activity"/>
    <property type="evidence" value="ECO:0007669"/>
    <property type="project" value="UniProtKB-UniRule"/>
</dbReference>
<name>A0A3A3YNM4_9ACTN</name>
<evidence type="ECO:0000256" key="1">
    <source>
        <dbReference type="ARBA" id="ARBA00000901"/>
    </source>
</evidence>
<keyword evidence="7 9" id="KW-0368">Histidine biosynthesis</keyword>
<comment type="catalytic activity">
    <reaction evidence="1 9">
        <text>1-(5-phospho-beta-D-ribosyl)-5-[(5-phospho-beta-D-ribosylamino)methylideneamino]imidazole-4-carboxamide = 5-[(5-phospho-1-deoxy-D-ribulos-1-ylimino)methylamino]-1-(5-phospho-beta-D-ribosyl)imidazole-4-carboxamide</text>
        <dbReference type="Rhea" id="RHEA:15469"/>
        <dbReference type="ChEBI" id="CHEBI:58435"/>
        <dbReference type="ChEBI" id="CHEBI:58525"/>
        <dbReference type="EC" id="5.3.1.16"/>
    </reaction>
</comment>
<dbReference type="FunFam" id="3.20.20.70:FF:000009">
    <property type="entry name" value="1-(5-phosphoribosyl)-5-[(5-phosphoribosylamino)methylideneamino] imidazole-4-carboxamide isomerase"/>
    <property type="match status" value="1"/>
</dbReference>
<dbReference type="InterPro" id="IPR023016">
    <property type="entry name" value="HisA/PriA"/>
</dbReference>
<dbReference type="InterPro" id="IPR013785">
    <property type="entry name" value="Aldolase_TIM"/>
</dbReference>
<evidence type="ECO:0000313" key="13">
    <source>
        <dbReference type="Proteomes" id="UP000265614"/>
    </source>
</evidence>
<dbReference type="EMBL" id="QZEZ01000011">
    <property type="protein sequence ID" value="RJK93001.1"/>
    <property type="molecule type" value="Genomic_DNA"/>
</dbReference>
<feature type="region of interest" description="Disordered" evidence="11">
    <location>
        <begin position="1"/>
        <end position="22"/>
    </location>
</feature>
<dbReference type="GO" id="GO:0005737">
    <property type="term" value="C:cytoplasm"/>
    <property type="evidence" value="ECO:0007669"/>
    <property type="project" value="UniProtKB-SubCell"/>
</dbReference>
<dbReference type="Pfam" id="PF00977">
    <property type="entry name" value="His_biosynth"/>
    <property type="match status" value="1"/>
</dbReference>
<dbReference type="UniPathway" id="UPA00031">
    <property type="reaction ID" value="UER00009"/>
</dbReference>
<accession>A0A3A3YNM4</accession>
<dbReference type="InterPro" id="IPR011060">
    <property type="entry name" value="RibuloseP-bd_barrel"/>
</dbReference>
<dbReference type="SUPFAM" id="SSF51366">
    <property type="entry name" value="Ribulose-phoshate binding barrel"/>
    <property type="match status" value="1"/>
</dbReference>
<keyword evidence="8 9" id="KW-0413">Isomerase</keyword>
<dbReference type="PANTHER" id="PTHR43090">
    <property type="entry name" value="1-(5-PHOSPHORIBOSYL)-5-[(5-PHOSPHORIBOSYLAMINO)METHYLIDENEAMINO] IMIDAZOLE-4-CARBOXAMIDE ISOMERASE"/>
    <property type="match status" value="1"/>
</dbReference>
<gene>
    <name evidence="12" type="primary">priA</name>
    <name evidence="9" type="synonym">hisA</name>
    <name evidence="12" type="ORF">D5H78_17830</name>
</gene>
<evidence type="ECO:0000256" key="9">
    <source>
        <dbReference type="HAMAP-Rule" id="MF_01014"/>
    </source>
</evidence>
<evidence type="ECO:0000256" key="4">
    <source>
        <dbReference type="ARBA" id="ARBA00009667"/>
    </source>
</evidence>
<evidence type="ECO:0000256" key="10">
    <source>
        <dbReference type="RuleBase" id="RU003657"/>
    </source>
</evidence>
<evidence type="ECO:0000256" key="2">
    <source>
        <dbReference type="ARBA" id="ARBA00004496"/>
    </source>
</evidence>
<dbReference type="InterPro" id="IPR006062">
    <property type="entry name" value="His_biosynth"/>
</dbReference>
<dbReference type="AlphaFoldDB" id="A0A3A3YNM4"/>
<dbReference type="EC" id="5.3.1.16" evidence="9"/>
<keyword evidence="13" id="KW-1185">Reference proteome</keyword>
<evidence type="ECO:0000256" key="6">
    <source>
        <dbReference type="ARBA" id="ARBA00022605"/>
    </source>
</evidence>
<evidence type="ECO:0000256" key="5">
    <source>
        <dbReference type="ARBA" id="ARBA00022490"/>
    </source>
</evidence>
<dbReference type="Gene3D" id="3.20.20.70">
    <property type="entry name" value="Aldolase class I"/>
    <property type="match status" value="1"/>
</dbReference>
<dbReference type="GO" id="GO:0000162">
    <property type="term" value="P:L-tryptophan biosynthetic process"/>
    <property type="evidence" value="ECO:0007669"/>
    <property type="project" value="InterPro"/>
</dbReference>
<feature type="active site" description="Proton donor" evidence="9">
    <location>
        <position position="152"/>
    </location>
</feature>
<dbReference type="InterPro" id="IPR010188">
    <property type="entry name" value="HisA/PriA_Actinobacteria"/>
</dbReference>
<proteinExistence type="inferred from homology"/>
<keyword evidence="6 9" id="KW-0028">Amino-acid biosynthesis</keyword>
<dbReference type="Proteomes" id="UP000265614">
    <property type="component" value="Unassembled WGS sequence"/>
</dbReference>
<comment type="caution">
    <text evidence="12">The sequence shown here is derived from an EMBL/GenBank/DDBJ whole genome shotgun (WGS) entry which is preliminary data.</text>
</comment>
<evidence type="ECO:0000313" key="12">
    <source>
        <dbReference type="EMBL" id="RJK93001.1"/>
    </source>
</evidence>
<reference evidence="12 13" key="1">
    <citation type="submission" date="2018-09" db="EMBL/GenBank/DDBJ databases">
        <title>YIM 75000 draft genome.</title>
        <authorList>
            <person name="Tang S."/>
            <person name="Feng Y."/>
        </authorList>
    </citation>
    <scope>NUCLEOTIDE SEQUENCE [LARGE SCALE GENOMIC DNA]</scope>
    <source>
        <strain evidence="12 13">YIM 75000</strain>
    </source>
</reference>
<keyword evidence="5 9" id="KW-0963">Cytoplasm</keyword>
<comment type="pathway">
    <text evidence="3 9">Amino-acid biosynthesis; L-histidine biosynthesis; L-histidine from 5-phospho-alpha-D-ribose 1-diphosphate: step 4/9.</text>
</comment>
<dbReference type="InterPro" id="IPR044524">
    <property type="entry name" value="Isoase_HisA-like"/>
</dbReference>
<protein>
    <recommendedName>
        <fullName evidence="9">1-(5-phosphoribosyl)-5-[(5-phosphoribosylamino)methylideneamino] imidazole-4-carboxamide isomerase</fullName>
        <ecNumber evidence="9">5.3.1.16</ecNumber>
    </recommendedName>
    <alternativeName>
        <fullName evidence="9">Phosphoribosylformimino-5-aminoimidazole carboxamide ribotide isomerase</fullName>
    </alternativeName>
</protein>
<dbReference type="HAMAP" id="MF_01014">
    <property type="entry name" value="HisA"/>
    <property type="match status" value="1"/>
</dbReference>
<evidence type="ECO:0000256" key="8">
    <source>
        <dbReference type="ARBA" id="ARBA00023235"/>
    </source>
</evidence>
<dbReference type="CDD" id="cd04732">
    <property type="entry name" value="HisA"/>
    <property type="match status" value="1"/>
</dbReference>
<feature type="compositionally biased region" description="Low complexity" evidence="11">
    <location>
        <begin position="1"/>
        <end position="15"/>
    </location>
</feature>
<evidence type="ECO:0000256" key="3">
    <source>
        <dbReference type="ARBA" id="ARBA00005133"/>
    </source>
</evidence>
<comment type="similarity">
    <text evidence="4 9 10">Belongs to the HisA/HisF family.</text>
</comment>
<sequence length="263" mass="27195">MGALPGTGPATEPGTPLGGRPGERRLVLLPAVDVADGQAVRLVQGEAGSETSYGDPLAAALAWQEAGAEWVHLVDLDAAFGRGSNREQLAEVVGRLDVQVELSGGIRDDATLDAALATGCARVNLGTAALESPDWVRSAIARHGERIAVGLDVRGTTLAARGWTQEGGELFEVLERLDRDGCARYVVTDVRKDGTLQGPNLDLLRDVCAATDRPVVASGGVSSLEDLEALRSLVPVGVEGAIVGKALYARAFTLQEALAVAGG</sequence>
<dbReference type="PANTHER" id="PTHR43090:SF2">
    <property type="entry name" value="1-(5-PHOSPHORIBOSYL)-5-[(5-PHOSPHORIBOSYLAMINO)METHYLIDENEAMINO] IMIDAZOLE-4-CARBOXAMIDE ISOMERASE"/>
    <property type="match status" value="1"/>
</dbReference>